<reference evidence="1" key="1">
    <citation type="submission" date="2023-03" db="EMBL/GenBank/DDBJ databases">
        <title>Massive genome expansion in bonnet fungi (Mycena s.s.) driven by repeated elements and novel gene families across ecological guilds.</title>
        <authorList>
            <consortium name="Lawrence Berkeley National Laboratory"/>
            <person name="Harder C.B."/>
            <person name="Miyauchi S."/>
            <person name="Viragh M."/>
            <person name="Kuo A."/>
            <person name="Thoen E."/>
            <person name="Andreopoulos B."/>
            <person name="Lu D."/>
            <person name="Skrede I."/>
            <person name="Drula E."/>
            <person name="Henrissat B."/>
            <person name="Morin E."/>
            <person name="Kohler A."/>
            <person name="Barry K."/>
            <person name="LaButti K."/>
            <person name="Morin E."/>
            <person name="Salamov A."/>
            <person name="Lipzen A."/>
            <person name="Mereny Z."/>
            <person name="Hegedus B."/>
            <person name="Baldrian P."/>
            <person name="Stursova M."/>
            <person name="Weitz H."/>
            <person name="Taylor A."/>
            <person name="Grigoriev I.V."/>
            <person name="Nagy L.G."/>
            <person name="Martin F."/>
            <person name="Kauserud H."/>
        </authorList>
    </citation>
    <scope>NUCLEOTIDE SEQUENCE</scope>
    <source>
        <strain evidence="1">CBHHK067</strain>
    </source>
</reference>
<comment type="caution">
    <text evidence="1">The sequence shown here is derived from an EMBL/GenBank/DDBJ whole genome shotgun (WGS) entry which is preliminary data.</text>
</comment>
<proteinExistence type="predicted"/>
<evidence type="ECO:0000313" key="1">
    <source>
        <dbReference type="EMBL" id="KAJ7687299.1"/>
    </source>
</evidence>
<gene>
    <name evidence="1" type="ORF">B0H17DRAFT_1203754</name>
</gene>
<evidence type="ECO:0000313" key="2">
    <source>
        <dbReference type="Proteomes" id="UP001221757"/>
    </source>
</evidence>
<dbReference type="Proteomes" id="UP001221757">
    <property type="component" value="Unassembled WGS sequence"/>
</dbReference>
<dbReference type="EMBL" id="JARKIE010000089">
    <property type="protein sequence ID" value="KAJ7687299.1"/>
    <property type="molecule type" value="Genomic_DNA"/>
</dbReference>
<name>A0AAD7DAZ3_MYCRO</name>
<keyword evidence="2" id="KW-1185">Reference proteome</keyword>
<protein>
    <submittedName>
        <fullName evidence="1">Uncharacterized protein</fullName>
    </submittedName>
</protein>
<sequence length="390" mass="43246">MTTLTVPKTMWWGLSDFDVLLDLLPSKCNTGTIKSYVFPTGDNRPRLTLVRRLPHDSTAVHPVNDWVDCWLDHPVEKWYGNLIVLRTNPEGTTLEGCNQMEQLDAICAAMTAAPATTLAAPAIATPPPAKIPARHWVPSKPEGHIAFFPSTNPNLKGLLLPAKTLTMTSRQELVWHCNTLFMEQADKPVGPFTCQLAEWEAAAGRSCKSDELVPLRWPAAHEGWSQRKFGTYVFASDRALAAVLHLGKDKILRYLQEEEAESEFFVRLKEDDRVARLTVDPVAETFDFEAAIFPNFQWFQIASHEAMIYQFSGEISSAVCYEFPDVDDAPAALLQLADGIGPAYLWVTYVAFLSGSTSQPCTNGRKQANEVTTALQVVVPDVAALPPFLD</sequence>
<dbReference type="AlphaFoldDB" id="A0AAD7DAZ3"/>
<organism evidence="1 2">
    <name type="scientific">Mycena rosella</name>
    <name type="common">Pink bonnet</name>
    <name type="synonym">Agaricus rosellus</name>
    <dbReference type="NCBI Taxonomy" id="1033263"/>
    <lineage>
        <taxon>Eukaryota</taxon>
        <taxon>Fungi</taxon>
        <taxon>Dikarya</taxon>
        <taxon>Basidiomycota</taxon>
        <taxon>Agaricomycotina</taxon>
        <taxon>Agaricomycetes</taxon>
        <taxon>Agaricomycetidae</taxon>
        <taxon>Agaricales</taxon>
        <taxon>Marasmiineae</taxon>
        <taxon>Mycenaceae</taxon>
        <taxon>Mycena</taxon>
    </lineage>
</organism>
<accession>A0AAD7DAZ3</accession>